<dbReference type="OrthoDB" id="5295180at2"/>
<dbReference type="InterPro" id="IPR008620">
    <property type="entry name" value="FixH"/>
</dbReference>
<evidence type="ECO:0000313" key="3">
    <source>
        <dbReference type="Proteomes" id="UP000034410"/>
    </source>
</evidence>
<dbReference type="RefSeq" id="WP_046858177.1">
    <property type="nucleotide sequence ID" value="NZ_CP011412.1"/>
</dbReference>
<protein>
    <submittedName>
        <fullName evidence="2">FixH</fullName>
    </submittedName>
</protein>
<sequence length="164" mass="18481">MTEKQSPWRNPWVQGWIGLLVVFLMANGVMIYLALTNNPGLVVDDYYERGQDYEKNMLKRQARDPGWEMKVIAPERVDVGIPARYGVRITGSDGYPVAPDLVTFYAYRPANSKLDFSIPMEATDSGVYEANVSFPQLGVWDILISAKHGDDEYNLPYRVSAGVN</sequence>
<evidence type="ECO:0000313" key="2">
    <source>
        <dbReference type="EMBL" id="AKH19238.1"/>
    </source>
</evidence>
<keyword evidence="1" id="KW-0812">Transmembrane</keyword>
<dbReference type="KEGG" id="seds:AAY24_01515"/>
<feature type="transmembrane region" description="Helical" evidence="1">
    <location>
        <begin position="12"/>
        <end position="35"/>
    </location>
</feature>
<reference evidence="2 3" key="1">
    <citation type="journal article" date="2015" name="Genome Announc.">
        <title>Complete Genome Sequence of Sedimenticola thiotaurini Strain SIP-G1, a Polyphosphate- and Polyhydroxyalkanoate-Accumulating Sulfur-Oxidizing Gammaproteobacterium Isolated from Salt Marsh Sediments.</title>
        <authorList>
            <person name="Flood B.E."/>
            <person name="Jones D.S."/>
            <person name="Bailey J.V."/>
        </authorList>
    </citation>
    <scope>NUCLEOTIDE SEQUENCE [LARGE SCALE GENOMIC DNA]</scope>
    <source>
        <strain evidence="2 3">SIP-G1</strain>
    </source>
</reference>
<dbReference type="AlphaFoldDB" id="A0A0F7JXA6"/>
<proteinExistence type="predicted"/>
<gene>
    <name evidence="2" type="ORF">AAY24_01515</name>
</gene>
<keyword evidence="3" id="KW-1185">Reference proteome</keyword>
<organism evidence="2 3">
    <name type="scientific">Sedimenticola thiotaurini</name>
    <dbReference type="NCBI Taxonomy" id="1543721"/>
    <lineage>
        <taxon>Bacteria</taxon>
        <taxon>Pseudomonadati</taxon>
        <taxon>Pseudomonadota</taxon>
        <taxon>Gammaproteobacteria</taxon>
        <taxon>Chromatiales</taxon>
        <taxon>Sedimenticolaceae</taxon>
        <taxon>Sedimenticola</taxon>
    </lineage>
</organism>
<accession>A0A0F7JXA6</accession>
<keyword evidence="1" id="KW-1133">Transmembrane helix</keyword>
<keyword evidence="1" id="KW-0472">Membrane</keyword>
<evidence type="ECO:0000256" key="1">
    <source>
        <dbReference type="SAM" id="Phobius"/>
    </source>
</evidence>
<dbReference type="Proteomes" id="UP000034410">
    <property type="component" value="Chromosome"/>
</dbReference>
<dbReference type="Pfam" id="PF05751">
    <property type="entry name" value="FixH"/>
    <property type="match status" value="1"/>
</dbReference>
<name>A0A0F7JXA6_9GAMM</name>
<dbReference type="EMBL" id="CP011412">
    <property type="protein sequence ID" value="AKH19238.1"/>
    <property type="molecule type" value="Genomic_DNA"/>
</dbReference>